<feature type="region of interest" description="Disordered" evidence="6">
    <location>
        <begin position="1"/>
        <end position="55"/>
    </location>
</feature>
<feature type="compositionally biased region" description="Acidic residues" evidence="6">
    <location>
        <begin position="20"/>
        <end position="30"/>
    </location>
</feature>
<reference evidence="7" key="1">
    <citation type="submission" date="2018-11" db="EMBL/GenBank/DDBJ databases">
        <authorList>
            <person name="Alioto T."/>
            <person name="Alioto T."/>
        </authorList>
    </citation>
    <scope>NUCLEOTIDE SEQUENCE</scope>
</reference>
<evidence type="ECO:0000256" key="3">
    <source>
        <dbReference type="ARBA" id="ARBA00022490"/>
    </source>
</evidence>
<keyword evidence="3" id="KW-0963">Cytoplasm</keyword>
<protein>
    <submittedName>
        <fullName evidence="7">Dynactin 2</fullName>
    </submittedName>
</protein>
<comment type="similarity">
    <text evidence="2">Belongs to the dynactin subunit 2 family.</text>
</comment>
<organism evidence="7 8">
    <name type="scientific">Mytilus galloprovincialis</name>
    <name type="common">Mediterranean mussel</name>
    <dbReference type="NCBI Taxonomy" id="29158"/>
    <lineage>
        <taxon>Eukaryota</taxon>
        <taxon>Metazoa</taxon>
        <taxon>Spiralia</taxon>
        <taxon>Lophotrochozoa</taxon>
        <taxon>Mollusca</taxon>
        <taxon>Bivalvia</taxon>
        <taxon>Autobranchia</taxon>
        <taxon>Pteriomorphia</taxon>
        <taxon>Mytilida</taxon>
        <taxon>Mytiloidea</taxon>
        <taxon>Mytilidae</taxon>
        <taxon>Mytilinae</taxon>
        <taxon>Mytilus</taxon>
    </lineage>
</organism>
<dbReference type="PANTHER" id="PTHR15346">
    <property type="entry name" value="DYNACTIN SUBUNIT"/>
    <property type="match status" value="1"/>
</dbReference>
<gene>
    <name evidence="7" type="ORF">MGAL_10B003874</name>
</gene>
<dbReference type="GO" id="GO:0005869">
    <property type="term" value="C:dynactin complex"/>
    <property type="evidence" value="ECO:0007669"/>
    <property type="project" value="InterPro"/>
</dbReference>
<proteinExistence type="inferred from homology"/>
<comment type="subcellular location">
    <subcellularLocation>
        <location evidence="1">Cytoplasm</location>
    </subcellularLocation>
</comment>
<dbReference type="OrthoDB" id="4977at2759"/>
<dbReference type="GO" id="GO:0007017">
    <property type="term" value="P:microtubule-based process"/>
    <property type="evidence" value="ECO:0007669"/>
    <property type="project" value="InterPro"/>
</dbReference>
<evidence type="ECO:0000313" key="7">
    <source>
        <dbReference type="EMBL" id="VDI63184.1"/>
    </source>
</evidence>
<comment type="caution">
    <text evidence="7">The sequence shown here is derived from an EMBL/GenBank/DDBJ whole genome shotgun (WGS) entry which is preliminary data.</text>
</comment>
<evidence type="ECO:0000256" key="5">
    <source>
        <dbReference type="SAM" id="Coils"/>
    </source>
</evidence>
<name>A0A8B6GF06_MYTGA</name>
<dbReference type="InterPro" id="IPR028133">
    <property type="entry name" value="Dynamitin"/>
</dbReference>
<feature type="non-terminal residue" evidence="7">
    <location>
        <position position="1"/>
    </location>
</feature>
<feature type="coiled-coil region" evidence="5">
    <location>
        <begin position="106"/>
        <end position="137"/>
    </location>
</feature>
<evidence type="ECO:0000256" key="4">
    <source>
        <dbReference type="ARBA" id="ARBA00023017"/>
    </source>
</evidence>
<dbReference type="GO" id="GO:0030286">
    <property type="term" value="C:dynein complex"/>
    <property type="evidence" value="ECO:0007669"/>
    <property type="project" value="UniProtKB-KW"/>
</dbReference>
<keyword evidence="5" id="KW-0175">Coiled coil</keyword>
<evidence type="ECO:0000313" key="8">
    <source>
        <dbReference type="Proteomes" id="UP000596742"/>
    </source>
</evidence>
<evidence type="ECO:0000256" key="6">
    <source>
        <dbReference type="SAM" id="MobiDB-lite"/>
    </source>
</evidence>
<evidence type="ECO:0000256" key="2">
    <source>
        <dbReference type="ARBA" id="ARBA00006176"/>
    </source>
</evidence>
<dbReference type="Proteomes" id="UP000596742">
    <property type="component" value="Unassembled WGS sequence"/>
</dbReference>
<sequence>MADPKYANLPGIDIGAPDVYETDELPEDDQALQTPSEVKEEENESIDKSNIDTSSALGKFKGKDLKASNIDFSDRITSSRRTGYDADKTEYEMLEEGKIETPQQKYQRIQHEIRELAEEANRIKENVKEEANTEKLNPVAFSKQLEYLQHQLSDLQLEKLLGPDTTVNLSDPQGALQKRLMTQLQAYKPVEKSKKSPDGKGEDCVMYELYHRPEQAQFSRNAKMASLEERLDRLEAVIGHNPEKLSILTADTDSKCLLEAVSVVNSKLSLLEPTSLEQVDARLHGVNHKLTQIAEKKTAQENNEKQTKLMELYELVKKWNSVSDTLPQVVDRLVSLKDLHEQALQMTQTLGYLDTAQQEINSSLHSHGDLLKQIQETFKQNTDAIKTNTEKLEQRMKT</sequence>
<accession>A0A8B6GF06</accession>
<keyword evidence="8" id="KW-1185">Reference proteome</keyword>
<dbReference type="Pfam" id="PF04912">
    <property type="entry name" value="Dynamitin"/>
    <property type="match status" value="1"/>
</dbReference>
<keyword evidence="4" id="KW-0243">Dynein</keyword>
<dbReference type="GO" id="GO:0005737">
    <property type="term" value="C:cytoplasm"/>
    <property type="evidence" value="ECO:0007669"/>
    <property type="project" value="UniProtKB-SubCell"/>
</dbReference>
<evidence type="ECO:0000256" key="1">
    <source>
        <dbReference type="ARBA" id="ARBA00004496"/>
    </source>
</evidence>
<dbReference type="AlphaFoldDB" id="A0A8B6GF06"/>
<dbReference type="EMBL" id="UYJE01008352">
    <property type="protein sequence ID" value="VDI63184.1"/>
    <property type="molecule type" value="Genomic_DNA"/>
</dbReference>